<dbReference type="Proteomes" id="UP001254848">
    <property type="component" value="Unassembled WGS sequence"/>
</dbReference>
<keyword evidence="1" id="KW-0732">Signal</keyword>
<gene>
    <name evidence="2" type="ORF">Q4T40_09135</name>
</gene>
<accession>A0ABU3NZX9</accession>
<dbReference type="EMBL" id="JAUOZS010000001">
    <property type="protein sequence ID" value="MDT8901401.1"/>
    <property type="molecule type" value="Genomic_DNA"/>
</dbReference>
<name>A0ABU3NZX9_9FIRM</name>
<sequence>MRAKTLIILITVAALTALLPAVSAAADDKQPLFRFKGKVRWVESLGTYGLLSDEGKQYHPIRKLPRAYQKNDLAVVVEGRLRPDLVGSRMYGAAFEVKQITRAEKYVSPEEWEAVRLLLLRMEAFNEKDIVKLRSVDKMALRLSREQFDAWLAGWGSYTLHYVEAVNSSGPRPGDKTIEGICLYSRQRVNSMAVSGNMQYALMKFTLAKEGGSWQFIATDTYQPGTDKDEAVAAYLTRAVERFGTTDLAKAKK</sequence>
<dbReference type="RefSeq" id="WP_413779911.1">
    <property type="nucleotide sequence ID" value="NZ_JAUOZS010000001.1"/>
</dbReference>
<keyword evidence="3" id="KW-1185">Reference proteome</keyword>
<comment type="caution">
    <text evidence="2">The sequence shown here is derived from an EMBL/GenBank/DDBJ whole genome shotgun (WGS) entry which is preliminary data.</text>
</comment>
<evidence type="ECO:0000313" key="2">
    <source>
        <dbReference type="EMBL" id="MDT8901401.1"/>
    </source>
</evidence>
<organism evidence="2 3">
    <name type="scientific">Anaeroselena agilis</name>
    <dbReference type="NCBI Taxonomy" id="3063788"/>
    <lineage>
        <taxon>Bacteria</taxon>
        <taxon>Bacillati</taxon>
        <taxon>Bacillota</taxon>
        <taxon>Negativicutes</taxon>
        <taxon>Acetonemataceae</taxon>
        <taxon>Anaeroselena</taxon>
    </lineage>
</organism>
<reference evidence="2 3" key="1">
    <citation type="submission" date="2023-07" db="EMBL/GenBank/DDBJ databases">
        <title>The novel representative of Negativicutes class, Anaeroselena agilis gen. nov. sp. nov.</title>
        <authorList>
            <person name="Prokofeva M.I."/>
            <person name="Elcheninov A.G."/>
            <person name="Klyukina A."/>
            <person name="Kublanov I.V."/>
            <person name="Frolov E.N."/>
            <person name="Podosokorskaya O.A."/>
        </authorList>
    </citation>
    <scope>NUCLEOTIDE SEQUENCE [LARGE SCALE GENOMIC DNA]</scope>
    <source>
        <strain evidence="2 3">4137-cl</strain>
    </source>
</reference>
<evidence type="ECO:0000313" key="3">
    <source>
        <dbReference type="Proteomes" id="UP001254848"/>
    </source>
</evidence>
<proteinExistence type="predicted"/>
<protein>
    <submittedName>
        <fullName evidence="2">Uncharacterized protein</fullName>
    </submittedName>
</protein>
<evidence type="ECO:0000256" key="1">
    <source>
        <dbReference type="SAM" id="SignalP"/>
    </source>
</evidence>
<feature type="chain" id="PRO_5046355639" evidence="1">
    <location>
        <begin position="27"/>
        <end position="253"/>
    </location>
</feature>
<feature type="signal peptide" evidence="1">
    <location>
        <begin position="1"/>
        <end position="26"/>
    </location>
</feature>